<dbReference type="InterPro" id="IPR054471">
    <property type="entry name" value="GPIID_WHD"/>
</dbReference>
<dbReference type="InterPro" id="IPR000845">
    <property type="entry name" value="Nucleoside_phosphorylase_d"/>
</dbReference>
<feature type="repeat" description="ANK" evidence="2">
    <location>
        <begin position="986"/>
        <end position="1018"/>
    </location>
</feature>
<dbReference type="PANTHER" id="PTHR46082:SF11">
    <property type="entry name" value="AAA+ ATPASE DOMAIN-CONTAINING PROTEIN-RELATED"/>
    <property type="match status" value="1"/>
</dbReference>
<evidence type="ECO:0000313" key="8">
    <source>
        <dbReference type="EMBL" id="KAK1613501.1"/>
    </source>
</evidence>
<organism evidence="8 9">
    <name type="scientific">Colletotrichum phormii</name>
    <dbReference type="NCBI Taxonomy" id="359342"/>
    <lineage>
        <taxon>Eukaryota</taxon>
        <taxon>Fungi</taxon>
        <taxon>Dikarya</taxon>
        <taxon>Ascomycota</taxon>
        <taxon>Pezizomycotina</taxon>
        <taxon>Sordariomycetes</taxon>
        <taxon>Hypocreomycetidae</taxon>
        <taxon>Glomerellales</taxon>
        <taxon>Glomerellaceae</taxon>
        <taxon>Colletotrichum</taxon>
        <taxon>Colletotrichum acutatum species complex</taxon>
    </lineage>
</organism>
<dbReference type="Pfam" id="PF13637">
    <property type="entry name" value="Ank_4"/>
    <property type="match status" value="1"/>
</dbReference>
<feature type="domain" description="DUF7069" evidence="6">
    <location>
        <begin position="603"/>
        <end position="653"/>
    </location>
</feature>
<evidence type="ECO:0000259" key="6">
    <source>
        <dbReference type="Pfam" id="PF23239"/>
    </source>
</evidence>
<feature type="repeat" description="ANK" evidence="2">
    <location>
        <begin position="1085"/>
        <end position="1117"/>
    </location>
</feature>
<dbReference type="EMBL" id="JAHMHQ010000056">
    <property type="protein sequence ID" value="KAK1613501.1"/>
    <property type="molecule type" value="Genomic_DNA"/>
</dbReference>
<evidence type="ECO:0000313" key="9">
    <source>
        <dbReference type="Proteomes" id="UP001243989"/>
    </source>
</evidence>
<evidence type="ECO:0000256" key="3">
    <source>
        <dbReference type="SAM" id="MobiDB-lite"/>
    </source>
</evidence>
<dbReference type="PRINTS" id="PR01415">
    <property type="entry name" value="ANKYRIN"/>
</dbReference>
<comment type="caution">
    <text evidence="8">The sequence shown here is derived from an EMBL/GenBank/DDBJ whole genome shotgun (WGS) entry which is preliminary data.</text>
</comment>
<protein>
    <submittedName>
        <fullName evidence="8">Ankyrin repeat-containing domain protein</fullName>
    </submittedName>
</protein>
<dbReference type="RefSeq" id="XP_060437376.1">
    <property type="nucleotide sequence ID" value="XM_060595821.1"/>
</dbReference>
<feature type="repeat" description="ANK" evidence="2">
    <location>
        <begin position="1151"/>
        <end position="1183"/>
    </location>
</feature>
<sequence>MALSDSDADDFQPGKKRKTGVDRPGGDALVAEDYTVGWVCALPLEMAAAKGMLDQLHPNLPWQDPADHNSYVLGQVQGHNVVIACLPAGIYGTTPAATVAKDLLRTFKSIRFGLMVGIGGGVPSRKHDIRLGDIVVSQPAETSGGVIQYDRGKTVQEGEFQRTGSLNAPPQVLLAALGRLQADHLIEDSRIPHFISELISKSPKIMKKKFSHQGALHDYLFQVEYDHVDSDSTCDECDPKQKIQREDRDDTNPVIHYGNIASGNQVIKHGKTRDKLSKDLGVLCFEMEAAGLQDFPCLVIRGICDYADSHKNNQWQEYAAITAAAFTKELLSVIPPNRVLQEKLIPQLVSDPHLHKLVSNTNTAISAQTQKQEIRYESQKQVDCHQTFKTSAYEKFKNINPDRVPGTCKWVLEHPRYTKWQQSRQDDLLWISADPGCGKSVLAKSLIDEEINQSNEHTVCYFFFKDNDDQNSLATALCAILHQLFYYQPLLIRQAMAAFEKNGEKLQTEVDELWRTFIAAGKDDQAVSVTCVLDALDECCVDDRQKLIRFLTNFHNQPTISTGKFQIKFLVTSRPYQDIETEFRNIPEPQTIRLAGEESNADISEEINLVIRHEVATAGHKLGISQEVQDVLQEKLFAVPHRTYLWLHLVMDEIYHSPGWPKHAFIKTINTLPTKVEDAYENILGRLNSNQRGEAQTLLHIVVAARRPLTLLEMAVAFQLAPDSPVVQAHKDLDLNSTNLKLHIRQLCGLFVFINDDRIYLIHQTAKEFLVAQDIPASSADSCWKHSLYRPDSDTIMTQICVQYLSIGDTQEDRFRADTHKPDNNTAQYPFLEYSAIHWPSHLRGANNPKEGLQKQILRLYDMRNQRFETWVSIFWQTNYPYQVRSGLNSVHLAALNGHDEVLRRLLASDDAALNSKATAGYTPLIWGSLEGRQNSVQMLLDKGADVNAQGGYYGNALYIASEKGHDKIVQMLLDKGGDVNAQGGEYGNALQAASFRGDDNIVQMLLNKGGDVNAQGGEYGNALQAASFRGDDNIVQMLLDKGADVNAQGGEYGNALQAASFRGHDNVVKMLLNKGADVNAQGGEYGNALQAASFRGDDNIVQMLLNKGGDVNAQGGEYGNALQAASFRGDDNIVQMLLDKGADVNAQGGEYGNALQAASFRGHDNVVKMLLNKGADVNAQGGEYGNALQAASFRGDDNIVQMLLNKGADVNAQGGEYGNAIQAASFRGHDNVVKMLLNKGADVNAQGGEYGNALQAASFRGDDNIVQMLLNKGADVNAQGGEYGNAIQAASFRGHDNVVKMLLNKGADVNAQGGEYGNALQAASFRGDDNIVQMLLNKGADVNAQGGKYGNALQAASFRGDDNIVQMLLWQRSLGCIIPSL</sequence>
<gene>
    <name evidence="8" type="ORF">BDP81DRAFT_513653</name>
</gene>
<feature type="repeat" description="ANK" evidence="2">
    <location>
        <begin position="1118"/>
        <end position="1150"/>
    </location>
</feature>
<keyword evidence="2" id="KW-0040">ANK repeat</keyword>
<dbReference type="PROSITE" id="PS50297">
    <property type="entry name" value="ANK_REP_REGION"/>
    <property type="match status" value="11"/>
</dbReference>
<feature type="compositionally biased region" description="Acidic residues" evidence="3">
    <location>
        <begin position="1"/>
        <end position="10"/>
    </location>
</feature>
<name>A0AAI9ZD61_9PEZI</name>
<feature type="repeat" description="ANK" evidence="2">
    <location>
        <begin position="1019"/>
        <end position="1051"/>
    </location>
</feature>
<dbReference type="GO" id="GO:0009116">
    <property type="term" value="P:nucleoside metabolic process"/>
    <property type="evidence" value="ECO:0007669"/>
    <property type="project" value="InterPro"/>
</dbReference>
<keyword evidence="9" id="KW-1185">Reference proteome</keyword>
<dbReference type="Pfam" id="PF01048">
    <property type="entry name" value="PNP_UDP_1"/>
    <property type="match status" value="1"/>
</dbReference>
<evidence type="ECO:0000259" key="5">
    <source>
        <dbReference type="Pfam" id="PF22939"/>
    </source>
</evidence>
<feature type="domain" description="Nephrocystin 3-like N-terminal" evidence="7">
    <location>
        <begin position="406"/>
        <end position="574"/>
    </location>
</feature>
<dbReference type="Pfam" id="PF12796">
    <property type="entry name" value="Ank_2"/>
    <property type="match status" value="4"/>
</dbReference>
<dbReference type="InterPro" id="IPR002110">
    <property type="entry name" value="Ankyrin_rpt"/>
</dbReference>
<evidence type="ECO:0000256" key="1">
    <source>
        <dbReference type="ARBA" id="ARBA00022737"/>
    </source>
</evidence>
<feature type="repeat" description="ANK" evidence="2">
    <location>
        <begin position="920"/>
        <end position="952"/>
    </location>
</feature>
<reference evidence="8" key="1">
    <citation type="submission" date="2021-06" db="EMBL/GenBank/DDBJ databases">
        <title>Comparative genomics, transcriptomics and evolutionary studies reveal genomic signatures of adaptation to plant cell wall in hemibiotrophic fungi.</title>
        <authorList>
            <consortium name="DOE Joint Genome Institute"/>
            <person name="Baroncelli R."/>
            <person name="Diaz J.F."/>
            <person name="Benocci T."/>
            <person name="Peng M."/>
            <person name="Battaglia E."/>
            <person name="Haridas S."/>
            <person name="Andreopoulos W."/>
            <person name="Labutti K."/>
            <person name="Pangilinan J."/>
            <person name="Floch G.L."/>
            <person name="Makela M.R."/>
            <person name="Henrissat B."/>
            <person name="Grigoriev I.V."/>
            <person name="Crouch J.A."/>
            <person name="De Vries R.P."/>
            <person name="Sukno S.A."/>
            <person name="Thon M.R."/>
        </authorList>
    </citation>
    <scope>NUCLEOTIDE SEQUENCE</scope>
    <source>
        <strain evidence="8">CBS 102054</strain>
    </source>
</reference>
<dbReference type="InterPro" id="IPR055497">
    <property type="entry name" value="DUF7069"/>
</dbReference>
<feature type="repeat" description="ANK" evidence="2">
    <location>
        <begin position="953"/>
        <end position="985"/>
    </location>
</feature>
<accession>A0AAI9ZD61</accession>
<feature type="repeat" description="ANK" evidence="2">
    <location>
        <begin position="1184"/>
        <end position="1216"/>
    </location>
</feature>
<dbReference type="InterPro" id="IPR053137">
    <property type="entry name" value="NLR-like"/>
</dbReference>
<dbReference type="GO" id="GO:0003824">
    <property type="term" value="F:catalytic activity"/>
    <property type="evidence" value="ECO:0007669"/>
    <property type="project" value="InterPro"/>
</dbReference>
<evidence type="ECO:0000259" key="4">
    <source>
        <dbReference type="Pfam" id="PF01048"/>
    </source>
</evidence>
<dbReference type="Gene3D" id="3.40.50.300">
    <property type="entry name" value="P-loop containing nucleotide triphosphate hydrolases"/>
    <property type="match status" value="1"/>
</dbReference>
<feature type="region of interest" description="Disordered" evidence="3">
    <location>
        <begin position="1"/>
        <end position="24"/>
    </location>
</feature>
<proteinExistence type="predicted"/>
<dbReference type="Pfam" id="PF23239">
    <property type="entry name" value="DUF7069"/>
    <property type="match status" value="1"/>
</dbReference>
<dbReference type="Gene3D" id="1.25.40.20">
    <property type="entry name" value="Ankyrin repeat-containing domain"/>
    <property type="match status" value="4"/>
</dbReference>
<evidence type="ECO:0000259" key="7">
    <source>
        <dbReference type="Pfam" id="PF24883"/>
    </source>
</evidence>
<dbReference type="Gene3D" id="3.40.50.1580">
    <property type="entry name" value="Nucleoside phosphorylase domain"/>
    <property type="match status" value="1"/>
</dbReference>
<feature type="repeat" description="ANK" evidence="2">
    <location>
        <begin position="1316"/>
        <end position="1348"/>
    </location>
</feature>
<dbReference type="SUPFAM" id="SSF53167">
    <property type="entry name" value="Purine and uridine phosphorylases"/>
    <property type="match status" value="1"/>
</dbReference>
<feature type="repeat" description="ANK" evidence="2">
    <location>
        <begin position="1283"/>
        <end position="1315"/>
    </location>
</feature>
<dbReference type="SMART" id="SM00248">
    <property type="entry name" value="ANK"/>
    <property type="match status" value="14"/>
</dbReference>
<dbReference type="Pfam" id="PF00023">
    <property type="entry name" value="Ank"/>
    <property type="match status" value="2"/>
</dbReference>
<dbReference type="SUPFAM" id="SSF48403">
    <property type="entry name" value="Ankyrin repeat"/>
    <property type="match status" value="2"/>
</dbReference>
<feature type="repeat" description="ANK" evidence="2">
    <location>
        <begin position="1217"/>
        <end position="1249"/>
    </location>
</feature>
<keyword evidence="1" id="KW-0677">Repeat</keyword>
<dbReference type="InterPro" id="IPR027417">
    <property type="entry name" value="P-loop_NTPase"/>
</dbReference>
<dbReference type="GeneID" id="85480683"/>
<feature type="domain" description="Nucleoside phosphorylase" evidence="4">
    <location>
        <begin position="36"/>
        <end position="325"/>
    </location>
</feature>
<dbReference type="Pfam" id="PF24883">
    <property type="entry name" value="NPHP3_N"/>
    <property type="match status" value="1"/>
</dbReference>
<dbReference type="InterPro" id="IPR036770">
    <property type="entry name" value="Ankyrin_rpt-contain_sf"/>
</dbReference>
<dbReference type="Proteomes" id="UP001243989">
    <property type="component" value="Unassembled WGS sequence"/>
</dbReference>
<feature type="repeat" description="ANK" evidence="2">
    <location>
        <begin position="1250"/>
        <end position="1282"/>
    </location>
</feature>
<dbReference type="InterPro" id="IPR056884">
    <property type="entry name" value="NPHP3-like_N"/>
</dbReference>
<dbReference type="Pfam" id="PF22939">
    <property type="entry name" value="WHD_GPIID"/>
    <property type="match status" value="1"/>
</dbReference>
<dbReference type="PROSITE" id="PS50088">
    <property type="entry name" value="ANK_REPEAT"/>
    <property type="match status" value="13"/>
</dbReference>
<feature type="repeat" description="ANK" evidence="2">
    <location>
        <begin position="1052"/>
        <end position="1084"/>
    </location>
</feature>
<dbReference type="InterPro" id="IPR035994">
    <property type="entry name" value="Nucleoside_phosphorylase_sf"/>
</dbReference>
<feature type="domain" description="GPI inositol-deacylase winged helix" evidence="5">
    <location>
        <begin position="691"/>
        <end position="776"/>
    </location>
</feature>
<dbReference type="PANTHER" id="PTHR46082">
    <property type="entry name" value="ATP/GTP-BINDING PROTEIN-RELATED"/>
    <property type="match status" value="1"/>
</dbReference>
<evidence type="ECO:0000256" key="2">
    <source>
        <dbReference type="PROSITE-ProRule" id="PRU00023"/>
    </source>
</evidence>